<name>A0AAE0DPE4_9LECA</name>
<evidence type="ECO:0000313" key="2">
    <source>
        <dbReference type="Proteomes" id="UP001276659"/>
    </source>
</evidence>
<evidence type="ECO:0000313" key="1">
    <source>
        <dbReference type="EMBL" id="KAK3177882.1"/>
    </source>
</evidence>
<protein>
    <submittedName>
        <fullName evidence="1">Uncharacterized protein</fullName>
    </submittedName>
</protein>
<gene>
    <name evidence="1" type="ORF">OEA41_000014</name>
</gene>
<comment type="caution">
    <text evidence="1">The sequence shown here is derived from an EMBL/GenBank/DDBJ whole genome shotgun (WGS) entry which is preliminary data.</text>
</comment>
<dbReference type="EMBL" id="JASNWA010000003">
    <property type="protein sequence ID" value="KAK3177882.1"/>
    <property type="molecule type" value="Genomic_DNA"/>
</dbReference>
<reference evidence="1" key="1">
    <citation type="submission" date="2022-11" db="EMBL/GenBank/DDBJ databases">
        <title>Chromosomal genome sequence assembly and mating type (MAT) locus characterization of the leprose asexual lichenized fungus Lepraria neglecta (Nyl.) Erichsen.</title>
        <authorList>
            <person name="Allen J.L."/>
            <person name="Pfeffer B."/>
        </authorList>
    </citation>
    <scope>NUCLEOTIDE SEQUENCE</scope>
    <source>
        <strain evidence="1">Allen 5258</strain>
    </source>
</reference>
<dbReference type="AlphaFoldDB" id="A0AAE0DPE4"/>
<keyword evidence="2" id="KW-1185">Reference proteome</keyword>
<accession>A0AAE0DPE4</accession>
<dbReference type="Proteomes" id="UP001276659">
    <property type="component" value="Unassembled WGS sequence"/>
</dbReference>
<organism evidence="1 2">
    <name type="scientific">Lepraria neglecta</name>
    <dbReference type="NCBI Taxonomy" id="209136"/>
    <lineage>
        <taxon>Eukaryota</taxon>
        <taxon>Fungi</taxon>
        <taxon>Dikarya</taxon>
        <taxon>Ascomycota</taxon>
        <taxon>Pezizomycotina</taxon>
        <taxon>Lecanoromycetes</taxon>
        <taxon>OSLEUM clade</taxon>
        <taxon>Lecanoromycetidae</taxon>
        <taxon>Lecanorales</taxon>
        <taxon>Lecanorineae</taxon>
        <taxon>Stereocaulaceae</taxon>
        <taxon>Lepraria</taxon>
    </lineage>
</organism>
<proteinExistence type="predicted"/>
<sequence length="165" mass="18183">MPGNNPTLETAILTDNLPALSHLLTFLSPPAPSPVHALTLSARLSRPVAFSHLLTHNPDLILSLNTESFLLSALTGGSVPIWRIILAHEPTAKNRRFSHYGTVVERCVVEGKKELLEYLLGEGARVEGTGRPILLRPEVCGADEEIKEVLVRYWARKDFANEEEA</sequence>